<dbReference type="AlphaFoldDB" id="A0A9W9N7E9"/>
<feature type="repeat" description="ANK" evidence="3">
    <location>
        <begin position="97"/>
        <end position="134"/>
    </location>
</feature>
<feature type="transmembrane region" description="Helical" evidence="4">
    <location>
        <begin position="756"/>
        <end position="777"/>
    </location>
</feature>
<evidence type="ECO:0000313" key="6">
    <source>
        <dbReference type="Proteomes" id="UP001150942"/>
    </source>
</evidence>
<keyword evidence="1" id="KW-0677">Repeat</keyword>
<dbReference type="Proteomes" id="UP001150942">
    <property type="component" value="Unassembled WGS sequence"/>
</dbReference>
<dbReference type="PRINTS" id="PR01415">
    <property type="entry name" value="ANKYRIN"/>
</dbReference>
<dbReference type="PROSITE" id="PS50088">
    <property type="entry name" value="ANK_REPEAT"/>
    <property type="match status" value="5"/>
</dbReference>
<comment type="caution">
    <text evidence="5">The sequence shown here is derived from an EMBL/GenBank/DDBJ whole genome shotgun (WGS) entry which is preliminary data.</text>
</comment>
<feature type="repeat" description="ANK" evidence="3">
    <location>
        <begin position="202"/>
        <end position="238"/>
    </location>
</feature>
<dbReference type="SMART" id="SM00248">
    <property type="entry name" value="ANK"/>
    <property type="match status" value="10"/>
</dbReference>
<dbReference type="PANTHER" id="PTHR24124:SF14">
    <property type="entry name" value="CHROMOSOME UNDETERMINED SCAFFOLD_25, WHOLE GENOME SHOTGUN SEQUENCE"/>
    <property type="match status" value="1"/>
</dbReference>
<evidence type="ECO:0000256" key="3">
    <source>
        <dbReference type="PROSITE-ProRule" id="PRU00023"/>
    </source>
</evidence>
<feature type="repeat" description="ANK" evidence="3">
    <location>
        <begin position="169"/>
        <end position="201"/>
    </location>
</feature>
<proteinExistence type="predicted"/>
<protein>
    <recommendedName>
        <fullName evidence="7">Ankyrin repeat protein</fullName>
    </recommendedName>
</protein>
<reference evidence="5" key="1">
    <citation type="submission" date="2022-11" db="EMBL/GenBank/DDBJ databases">
        <authorList>
            <person name="Petersen C."/>
        </authorList>
    </citation>
    <scope>NUCLEOTIDE SEQUENCE</scope>
    <source>
        <strain evidence="5">IBT 20477</strain>
    </source>
</reference>
<dbReference type="GO" id="GO:0010468">
    <property type="term" value="P:regulation of gene expression"/>
    <property type="evidence" value="ECO:0007669"/>
    <property type="project" value="TreeGrafter"/>
</dbReference>
<accession>A0A9W9N7E9</accession>
<dbReference type="Gene3D" id="1.25.40.20">
    <property type="entry name" value="Ankyrin repeat-containing domain"/>
    <property type="match status" value="2"/>
</dbReference>
<feature type="repeat" description="ANK" evidence="3">
    <location>
        <begin position="273"/>
        <end position="306"/>
    </location>
</feature>
<keyword evidence="4" id="KW-1133">Transmembrane helix</keyword>
<evidence type="ECO:0000256" key="2">
    <source>
        <dbReference type="ARBA" id="ARBA00023043"/>
    </source>
</evidence>
<feature type="repeat" description="ANK" evidence="3">
    <location>
        <begin position="443"/>
        <end position="475"/>
    </location>
</feature>
<reference evidence="5" key="2">
    <citation type="journal article" date="2023" name="IMA Fungus">
        <title>Comparative genomic study of the Penicillium genus elucidates a diverse pangenome and 15 lateral gene transfer events.</title>
        <authorList>
            <person name="Petersen C."/>
            <person name="Sorensen T."/>
            <person name="Nielsen M.R."/>
            <person name="Sondergaard T.E."/>
            <person name="Sorensen J.L."/>
            <person name="Fitzpatrick D.A."/>
            <person name="Frisvad J.C."/>
            <person name="Nielsen K.L."/>
        </authorList>
    </citation>
    <scope>NUCLEOTIDE SEQUENCE</scope>
    <source>
        <strain evidence="5">IBT 20477</strain>
    </source>
</reference>
<evidence type="ECO:0000313" key="5">
    <source>
        <dbReference type="EMBL" id="KAJ5214616.1"/>
    </source>
</evidence>
<keyword evidence="4" id="KW-0812">Transmembrane</keyword>
<sequence>MADSFSDSLSREQRYFFDAIRSFPTKIPTKTKSSKKVESVMRRKLSIIQNFLAHHDPNFSERGEFPLSMAALLPETLVLEKLLESDKIEVNWSPAENGRTALSWAAAPKDSKKANTDVIKCLLGKGSCINSEDNSHKTPLSWAVSRNCMNTVIELLNNHDIQVDRSDISGRTPLSLAAQLGHIDIIRHLVGNGARVESKDSNMRTPLSWAGTAKHRKANDDVIKYLLNQGSDINAEDSCKRTPLSWAVSERCLSAVDVLLKDDKIQADRPDINGQTPFLKAARSGNVELMVRLLKSEKVDISQNSENQKSFQLLLRTRNTFLSLNAEYVDTRMLSELIFRLPETLNGRTLISWTAEYDDLEIAKLLLIKKETRIDDGEDEHTTPLIRALEKKSLNLTKLLITQDKTSMSLVVKEAGRFGERKTLELVRVLLEYNYDANHIDDNGNTPLHLACYNDNPSFVSALLPVTNQANSPNRDDKTPVQIAIESKNKSVIKLIFEEGIGFNPEECSDLTDLESERKSYVQFTIGTGRRNLCWESFAKNSLEFRFPGENQIGESQYTKSWGIAWALRHEANEHAYGFISTILQSNVPETPAKFFDHFLDHLRQCWNKLCFDLDTEFEKIRSSQIEKEGGSHAMIKSIAQNARDRTKIRICLQSQIQELKDLVNFDTTLRLNGLELIGAINDLEDYVISKLSHIDQGLRDVLQIEFAWISIDEAASFKHLSRITFLFLPLMLTSPLEFQSLFGMNVNLLRDNPDWKWSLLVAALSCFLTMGVWIVLKVPRVSFIVV</sequence>
<keyword evidence="4" id="KW-0472">Membrane</keyword>
<name>A0A9W9N7E9_9EURO</name>
<dbReference type="SUPFAM" id="SSF48403">
    <property type="entry name" value="Ankyrin repeat"/>
    <property type="match status" value="2"/>
</dbReference>
<gene>
    <name evidence="5" type="ORF">N7449_001785</name>
</gene>
<evidence type="ECO:0000256" key="1">
    <source>
        <dbReference type="ARBA" id="ARBA00022737"/>
    </source>
</evidence>
<dbReference type="OrthoDB" id="4360429at2759"/>
<dbReference type="Gene3D" id="1.20.58.340">
    <property type="entry name" value="Magnesium transport protein CorA, transmembrane region"/>
    <property type="match status" value="1"/>
</dbReference>
<evidence type="ECO:0008006" key="7">
    <source>
        <dbReference type="Google" id="ProtNLM"/>
    </source>
</evidence>
<organism evidence="5 6">
    <name type="scientific">Penicillium cf. viridicatum</name>
    <dbReference type="NCBI Taxonomy" id="2972119"/>
    <lineage>
        <taxon>Eukaryota</taxon>
        <taxon>Fungi</taxon>
        <taxon>Dikarya</taxon>
        <taxon>Ascomycota</taxon>
        <taxon>Pezizomycotina</taxon>
        <taxon>Eurotiomycetes</taxon>
        <taxon>Eurotiomycetidae</taxon>
        <taxon>Eurotiales</taxon>
        <taxon>Aspergillaceae</taxon>
        <taxon>Penicillium</taxon>
    </lineage>
</organism>
<dbReference type="PANTHER" id="PTHR24124">
    <property type="entry name" value="ANKYRIN REPEAT FAMILY A"/>
    <property type="match status" value="1"/>
</dbReference>
<dbReference type="InterPro" id="IPR002110">
    <property type="entry name" value="Ankyrin_rpt"/>
</dbReference>
<dbReference type="GO" id="GO:0005634">
    <property type="term" value="C:nucleus"/>
    <property type="evidence" value="ECO:0007669"/>
    <property type="project" value="TreeGrafter"/>
</dbReference>
<dbReference type="PROSITE" id="PS50297">
    <property type="entry name" value="ANK_REP_REGION"/>
    <property type="match status" value="4"/>
</dbReference>
<keyword evidence="2 3" id="KW-0040">ANK repeat</keyword>
<dbReference type="EMBL" id="JAPQKQ010000001">
    <property type="protein sequence ID" value="KAJ5214616.1"/>
    <property type="molecule type" value="Genomic_DNA"/>
</dbReference>
<evidence type="ECO:0000256" key="4">
    <source>
        <dbReference type="SAM" id="Phobius"/>
    </source>
</evidence>
<dbReference type="InterPro" id="IPR036770">
    <property type="entry name" value="Ankyrin_rpt-contain_sf"/>
</dbReference>
<dbReference type="Pfam" id="PF12796">
    <property type="entry name" value="Ank_2"/>
    <property type="match status" value="3"/>
</dbReference>
<keyword evidence="6" id="KW-1185">Reference proteome</keyword>